<dbReference type="InterPro" id="IPR027417">
    <property type="entry name" value="P-loop_NTPase"/>
</dbReference>
<dbReference type="AlphaFoldDB" id="B8AIB2"/>
<dbReference type="GO" id="GO:0043531">
    <property type="term" value="F:ADP binding"/>
    <property type="evidence" value="ECO:0007669"/>
    <property type="project" value="InterPro"/>
</dbReference>
<evidence type="ECO:0000313" key="8">
    <source>
        <dbReference type="EMBL" id="EEC73228.1"/>
    </source>
</evidence>
<dbReference type="Pfam" id="PF00931">
    <property type="entry name" value="NB-ARC"/>
    <property type="match status" value="1"/>
</dbReference>
<evidence type="ECO:0000256" key="1">
    <source>
        <dbReference type="ARBA" id="ARBA00008894"/>
    </source>
</evidence>
<organism evidence="8 9">
    <name type="scientific">Oryza sativa subsp. indica</name>
    <name type="common">Rice</name>
    <dbReference type="NCBI Taxonomy" id="39946"/>
    <lineage>
        <taxon>Eukaryota</taxon>
        <taxon>Viridiplantae</taxon>
        <taxon>Streptophyta</taxon>
        <taxon>Embryophyta</taxon>
        <taxon>Tracheophyta</taxon>
        <taxon>Spermatophyta</taxon>
        <taxon>Magnoliopsida</taxon>
        <taxon>Liliopsida</taxon>
        <taxon>Poales</taxon>
        <taxon>Poaceae</taxon>
        <taxon>BOP clade</taxon>
        <taxon>Oryzoideae</taxon>
        <taxon>Oryzeae</taxon>
        <taxon>Oryzinae</taxon>
        <taxon>Oryza</taxon>
        <taxon>Oryza sativa</taxon>
    </lineage>
</organism>
<name>B8AIB2_ORYSI</name>
<keyword evidence="4" id="KW-0547">Nucleotide-binding</keyword>
<dbReference type="SUPFAM" id="SSF52540">
    <property type="entry name" value="P-loop containing nucleoside triphosphate hydrolases"/>
    <property type="match status" value="1"/>
</dbReference>
<dbReference type="CDD" id="cd14798">
    <property type="entry name" value="RX-CC_like"/>
    <property type="match status" value="1"/>
</dbReference>
<dbReference type="GO" id="GO:0006952">
    <property type="term" value="P:defense response"/>
    <property type="evidence" value="ECO:0007669"/>
    <property type="project" value="UniProtKB-KW"/>
</dbReference>
<proteinExistence type="inferred from homology"/>
<dbReference type="STRING" id="39946.B8AIB2"/>
<feature type="domain" description="Disease resistance N-terminal" evidence="7">
    <location>
        <begin position="12"/>
        <end position="95"/>
    </location>
</feature>
<dbReference type="OMA" id="STWNIIN"/>
<dbReference type="InterPro" id="IPR038005">
    <property type="entry name" value="RX-like_CC"/>
</dbReference>
<feature type="domain" description="NB-ARC" evidence="6">
    <location>
        <begin position="203"/>
        <end position="288"/>
    </location>
</feature>
<comment type="similarity">
    <text evidence="1">Belongs to the disease resistance NB-LRR family.</text>
</comment>
<evidence type="ECO:0000256" key="2">
    <source>
        <dbReference type="ARBA" id="ARBA00022614"/>
    </source>
</evidence>
<keyword evidence="5" id="KW-0611">Plant defense</keyword>
<evidence type="ECO:0000256" key="4">
    <source>
        <dbReference type="ARBA" id="ARBA00022741"/>
    </source>
</evidence>
<keyword evidence="9" id="KW-1185">Reference proteome</keyword>
<dbReference type="InterPro" id="IPR002182">
    <property type="entry name" value="NB-ARC"/>
</dbReference>
<evidence type="ECO:0000259" key="6">
    <source>
        <dbReference type="Pfam" id="PF00931"/>
    </source>
</evidence>
<dbReference type="EMBL" id="CM000127">
    <property type="protein sequence ID" value="EEC73228.1"/>
    <property type="molecule type" value="Genomic_DNA"/>
</dbReference>
<dbReference type="Pfam" id="PF18052">
    <property type="entry name" value="Rx_N"/>
    <property type="match status" value="1"/>
</dbReference>
<sequence>MEHAVVSAATGVLSPLVGRLSTLLEKEYAGLKGVRKEIVSLREEVSSMNATLLKLASEEDPDVQDREWGNQIRDLSYDIEDCIDDFMLRVDKHGHTTASPVADDGKGFFQRNLSKLRTLGARHDIAGKIRELKARVDVVSKRHERYRFPASSSSSSSSGGAVPIDPRLHAFYAKEDSLVGIEQPRDEVISLLTQGQGEEALAKKLKIVSIVGFGGLGKTTLASVVHRKLGQEQFDCRLVVSVSQSPDIMRIFHRILIEEFKVQPCIHNDLQGMINQLRNHLLHKRYFFFTLHD</sequence>
<evidence type="ECO:0000256" key="5">
    <source>
        <dbReference type="ARBA" id="ARBA00022821"/>
    </source>
</evidence>
<dbReference type="PANTHER" id="PTHR19338:SF65">
    <property type="entry name" value="OS06G0163900 PROTEIN"/>
    <property type="match status" value="1"/>
</dbReference>
<dbReference type="Gene3D" id="3.40.50.300">
    <property type="entry name" value="P-loop containing nucleotide triphosphate hydrolases"/>
    <property type="match status" value="1"/>
</dbReference>
<keyword evidence="2" id="KW-0433">Leucine-rich repeat</keyword>
<dbReference type="Proteomes" id="UP000007015">
    <property type="component" value="Chromosome 2"/>
</dbReference>
<dbReference type="Gramene" id="BGIOSGA008257-TA">
    <property type="protein sequence ID" value="BGIOSGA008257-PA"/>
    <property type="gene ID" value="BGIOSGA008257"/>
</dbReference>
<protein>
    <submittedName>
        <fullName evidence="8">Uncharacterized protein</fullName>
    </submittedName>
</protein>
<accession>B8AIB2</accession>
<dbReference type="HOGENOM" id="CLU_000837_29_0_1"/>
<dbReference type="InterPro" id="IPR041118">
    <property type="entry name" value="Rx_N"/>
</dbReference>
<keyword evidence="3" id="KW-0677">Repeat</keyword>
<dbReference type="Gene3D" id="1.20.5.4130">
    <property type="match status" value="1"/>
</dbReference>
<evidence type="ECO:0000313" key="9">
    <source>
        <dbReference type="Proteomes" id="UP000007015"/>
    </source>
</evidence>
<evidence type="ECO:0000256" key="3">
    <source>
        <dbReference type="ARBA" id="ARBA00022737"/>
    </source>
</evidence>
<evidence type="ECO:0000259" key="7">
    <source>
        <dbReference type="Pfam" id="PF18052"/>
    </source>
</evidence>
<gene>
    <name evidence="8" type="ORF">OsI_07316</name>
</gene>
<dbReference type="PANTHER" id="PTHR19338">
    <property type="entry name" value="TRANSLOCASE OF INNER MITOCHONDRIAL MEMBRANE 13 HOMOLOG"/>
    <property type="match status" value="1"/>
</dbReference>
<reference evidence="8 9" key="1">
    <citation type="journal article" date="2005" name="PLoS Biol.">
        <title>The genomes of Oryza sativa: a history of duplications.</title>
        <authorList>
            <person name="Yu J."/>
            <person name="Wang J."/>
            <person name="Lin W."/>
            <person name="Li S."/>
            <person name="Li H."/>
            <person name="Zhou J."/>
            <person name="Ni P."/>
            <person name="Dong W."/>
            <person name="Hu S."/>
            <person name="Zeng C."/>
            <person name="Zhang J."/>
            <person name="Zhang Y."/>
            <person name="Li R."/>
            <person name="Xu Z."/>
            <person name="Li S."/>
            <person name="Li X."/>
            <person name="Zheng H."/>
            <person name="Cong L."/>
            <person name="Lin L."/>
            <person name="Yin J."/>
            <person name="Geng J."/>
            <person name="Li G."/>
            <person name="Shi J."/>
            <person name="Liu J."/>
            <person name="Lv H."/>
            <person name="Li J."/>
            <person name="Wang J."/>
            <person name="Deng Y."/>
            <person name="Ran L."/>
            <person name="Shi X."/>
            <person name="Wang X."/>
            <person name="Wu Q."/>
            <person name="Li C."/>
            <person name="Ren X."/>
            <person name="Wang J."/>
            <person name="Wang X."/>
            <person name="Li D."/>
            <person name="Liu D."/>
            <person name="Zhang X."/>
            <person name="Ji Z."/>
            <person name="Zhao W."/>
            <person name="Sun Y."/>
            <person name="Zhang Z."/>
            <person name="Bao J."/>
            <person name="Han Y."/>
            <person name="Dong L."/>
            <person name="Ji J."/>
            <person name="Chen P."/>
            <person name="Wu S."/>
            <person name="Liu J."/>
            <person name="Xiao Y."/>
            <person name="Bu D."/>
            <person name="Tan J."/>
            <person name="Yang L."/>
            <person name="Ye C."/>
            <person name="Zhang J."/>
            <person name="Xu J."/>
            <person name="Zhou Y."/>
            <person name="Yu Y."/>
            <person name="Zhang B."/>
            <person name="Zhuang S."/>
            <person name="Wei H."/>
            <person name="Liu B."/>
            <person name="Lei M."/>
            <person name="Yu H."/>
            <person name="Li Y."/>
            <person name="Xu H."/>
            <person name="Wei S."/>
            <person name="He X."/>
            <person name="Fang L."/>
            <person name="Zhang Z."/>
            <person name="Zhang Y."/>
            <person name="Huang X."/>
            <person name="Su Z."/>
            <person name="Tong W."/>
            <person name="Li J."/>
            <person name="Tong Z."/>
            <person name="Li S."/>
            <person name="Ye J."/>
            <person name="Wang L."/>
            <person name="Fang L."/>
            <person name="Lei T."/>
            <person name="Chen C."/>
            <person name="Chen H."/>
            <person name="Xu Z."/>
            <person name="Li H."/>
            <person name="Huang H."/>
            <person name="Zhang F."/>
            <person name="Xu H."/>
            <person name="Li N."/>
            <person name="Zhao C."/>
            <person name="Li S."/>
            <person name="Dong L."/>
            <person name="Huang Y."/>
            <person name="Li L."/>
            <person name="Xi Y."/>
            <person name="Qi Q."/>
            <person name="Li W."/>
            <person name="Zhang B."/>
            <person name="Hu W."/>
            <person name="Zhang Y."/>
            <person name="Tian X."/>
            <person name="Jiao Y."/>
            <person name="Liang X."/>
            <person name="Jin J."/>
            <person name="Gao L."/>
            <person name="Zheng W."/>
            <person name="Hao B."/>
            <person name="Liu S."/>
            <person name="Wang W."/>
            <person name="Yuan L."/>
            <person name="Cao M."/>
            <person name="McDermott J."/>
            <person name="Samudrala R."/>
            <person name="Wang J."/>
            <person name="Wong G.K."/>
            <person name="Yang H."/>
        </authorList>
    </citation>
    <scope>NUCLEOTIDE SEQUENCE [LARGE SCALE GENOMIC DNA]</scope>
    <source>
        <strain evidence="9">cv. 93-11</strain>
    </source>
</reference>